<proteinExistence type="predicted"/>
<keyword evidence="1" id="KW-0732">Signal</keyword>
<feature type="signal peptide" evidence="1">
    <location>
        <begin position="1"/>
        <end position="17"/>
    </location>
</feature>
<dbReference type="SUPFAM" id="SSF82171">
    <property type="entry name" value="DPP6 N-terminal domain-like"/>
    <property type="match status" value="1"/>
</dbReference>
<accession>L7VW38</accession>
<sequence>MVLLLSGSAMWATPASAGDAKVAQPVAVSRASGGAAARGLPGAGWELQFSPDSRYLVYGGQYSKRLPNGPLVEIAPPPACSNMASSFVITDDSQTVLFTCPALSGTPRDLWAVPIAGPSSAAVLLSAAPTAPYELHEFYPSTTAGRIFYTMPRLEPFRLDMYSVPVGGPAAAGVVISATLAEGGQVRSPYPLTSSSRVLYHRWRPSLLGGDIWITDPDAPNAVAVGVPPASHPFTSDFRVSPDEEYLVWASADEQEDYWLYSAPISTLPGATIQLNAAVPQSALAGHFAISPDSARVAYVANQENLAKRELFSVPIVGPASSSVNLSAFAQLWEPAIAGTGFTPDSAWVLYLGWREVYGRKDLYGVPAGGPSTANVRINPVGEAAEEVGWYELIPNSSDVLLSMHGASPEYDLRCLRGSWLGGPGNATTLWTERFQLQGYGIGCRWAAESRGALTIAENPSNEVLTLWLAHGEGPADQRPKRLLDSSQFELNFDPFWGSQFILSPDGRYVAYLGTPLGGEFGIWALPLPFFWDGFESGGAGHWSVLQP</sequence>
<evidence type="ECO:0008006" key="3">
    <source>
        <dbReference type="Google" id="ProtNLM"/>
    </source>
</evidence>
<dbReference type="EMBL" id="JX649876">
    <property type="protein sequence ID" value="AGC71561.1"/>
    <property type="molecule type" value="Genomic_DNA"/>
</dbReference>
<organism evidence="2">
    <name type="scientific">uncultured bacterium A1Q1_fos_517</name>
    <dbReference type="NCBI Taxonomy" id="1256582"/>
    <lineage>
        <taxon>Bacteria</taxon>
        <taxon>environmental samples</taxon>
    </lineage>
</organism>
<reference evidence="2" key="1">
    <citation type="submission" date="2012-09" db="EMBL/GenBank/DDBJ databases">
        <title>Metagenomic Characterization of a Microbial Community in Wastewater Detects High Levels of Antibiotic Resistance.</title>
        <authorList>
            <person name="Abrams M."/>
            <person name="Caldwell A."/>
            <person name="Vandaei E."/>
            <person name="Lee W."/>
            <person name="Perrott J."/>
            <person name="Khan S.Y."/>
            <person name="Ta J."/>
            <person name="Romero D."/>
            <person name="Nguyen V."/>
            <person name="Pourmand N."/>
            <person name="Ouverney C.C."/>
        </authorList>
    </citation>
    <scope>NUCLEOTIDE SEQUENCE</scope>
</reference>
<protein>
    <recommendedName>
        <fullName evidence="3">TolB protein</fullName>
    </recommendedName>
</protein>
<name>L7VW38_9BACT</name>
<feature type="chain" id="PRO_5003985183" description="TolB protein" evidence="1">
    <location>
        <begin position="18"/>
        <end position="548"/>
    </location>
</feature>
<evidence type="ECO:0000313" key="2">
    <source>
        <dbReference type="EMBL" id="AGC71561.1"/>
    </source>
</evidence>
<dbReference type="InterPro" id="IPR011042">
    <property type="entry name" value="6-blade_b-propeller_TolB-like"/>
</dbReference>
<dbReference type="AlphaFoldDB" id="L7VW38"/>
<dbReference type="Gene3D" id="2.120.10.30">
    <property type="entry name" value="TolB, C-terminal domain"/>
    <property type="match status" value="1"/>
</dbReference>
<evidence type="ECO:0000256" key="1">
    <source>
        <dbReference type="SAM" id="SignalP"/>
    </source>
</evidence>